<accession>K2FCL7</accession>
<reference evidence="1" key="1">
    <citation type="journal article" date="2012" name="Science">
        <title>Fermentation, hydrogen, and sulfur metabolism in multiple uncultivated bacterial phyla.</title>
        <authorList>
            <person name="Wrighton K.C."/>
            <person name="Thomas B.C."/>
            <person name="Sharon I."/>
            <person name="Miller C.S."/>
            <person name="Castelle C.J."/>
            <person name="VerBerkmoes N.C."/>
            <person name="Wilkins M.J."/>
            <person name="Hettich R.L."/>
            <person name="Lipton M.S."/>
            <person name="Williams K.H."/>
            <person name="Long P.E."/>
            <person name="Banfield J.F."/>
        </authorList>
    </citation>
    <scope>NUCLEOTIDE SEQUENCE [LARGE SCALE GENOMIC DNA]</scope>
</reference>
<comment type="caution">
    <text evidence="1">The sequence shown here is derived from an EMBL/GenBank/DDBJ whole genome shotgun (WGS) entry which is preliminary data.</text>
</comment>
<protein>
    <submittedName>
        <fullName evidence="1">Uncharacterized protein</fullName>
    </submittedName>
</protein>
<proteinExistence type="predicted"/>
<organism evidence="1">
    <name type="scientific">uncultured bacterium</name>
    <name type="common">gcode 4</name>
    <dbReference type="NCBI Taxonomy" id="1234023"/>
    <lineage>
        <taxon>Bacteria</taxon>
        <taxon>environmental samples</taxon>
    </lineage>
</organism>
<sequence length="68" mass="7970">MSNSENIICKRADQKCIDAREMFNNKKLFDDFIKNNPNFTDLENVHIGEIEWPNDKKASKKRQISLKG</sequence>
<dbReference type="AlphaFoldDB" id="K2FCL7"/>
<dbReference type="EMBL" id="AMFJ01000280">
    <property type="protein sequence ID" value="EKE28826.1"/>
    <property type="molecule type" value="Genomic_DNA"/>
</dbReference>
<gene>
    <name evidence="1" type="ORF">ACD_3C00006G0008</name>
</gene>
<name>K2FCL7_9BACT</name>
<evidence type="ECO:0000313" key="1">
    <source>
        <dbReference type="EMBL" id="EKE28826.1"/>
    </source>
</evidence>